<evidence type="ECO:0000313" key="4">
    <source>
        <dbReference type="EMBL" id="CAL1385533.1"/>
    </source>
</evidence>
<dbReference type="PANTHER" id="PTHR11017">
    <property type="entry name" value="LEUCINE-RICH REPEAT-CONTAINING PROTEIN"/>
    <property type="match status" value="1"/>
</dbReference>
<dbReference type="SMART" id="SM00382">
    <property type="entry name" value="AAA"/>
    <property type="match status" value="1"/>
</dbReference>
<dbReference type="InterPro" id="IPR003593">
    <property type="entry name" value="AAA+_ATPase"/>
</dbReference>
<evidence type="ECO:0000313" key="5">
    <source>
        <dbReference type="Proteomes" id="UP001497516"/>
    </source>
</evidence>
<organism evidence="4 5">
    <name type="scientific">Linum trigynum</name>
    <dbReference type="NCBI Taxonomy" id="586398"/>
    <lineage>
        <taxon>Eukaryota</taxon>
        <taxon>Viridiplantae</taxon>
        <taxon>Streptophyta</taxon>
        <taxon>Embryophyta</taxon>
        <taxon>Tracheophyta</taxon>
        <taxon>Spermatophyta</taxon>
        <taxon>Magnoliopsida</taxon>
        <taxon>eudicotyledons</taxon>
        <taxon>Gunneridae</taxon>
        <taxon>Pentapetalae</taxon>
        <taxon>rosids</taxon>
        <taxon>fabids</taxon>
        <taxon>Malpighiales</taxon>
        <taxon>Linaceae</taxon>
        <taxon>Linum</taxon>
    </lineage>
</organism>
<dbReference type="SMART" id="SM00255">
    <property type="entry name" value="TIR"/>
    <property type="match status" value="1"/>
</dbReference>
<keyword evidence="1" id="KW-0520">NAD</keyword>
<sequence>MEQIWWVLVATAAALLIPLIKIAFSKSKPLRSSKKKLAESPDPEPESEASQSVELSAPSNSPPELPVGEYEVFLSFRGPDTRLTFTDFLYTYLVQAKIRTFRDDDELRKGETIGPELIKAIEESKIGIPIFSPNYAASKWCLQELAKMVECKRKKGQVILPVFYYVEPTDVRHQRGSYKQAFEEHSKKFDKKTVDEWRAAMEEVGALKGWVVKDSIWQGATIQNLFSAVWSALRREYLLVTDSLVGIEHHVEEMMKLLDLDSKEVKIVGIFGISGIGKTTIAKAVYNKLFEQFDHCCFLEDVRGTLQEYGGTVKLQNKLISSVLKVEADIDNVSQGVNLMRNRVLKYKLLIILDDVDKKFEFDKILGHADEFSPGSRIIITTRDRTVLNRLKVHLRYEPPAMNPEHALQLFSKHAFGEDSPPEDYAKLSSDIVSTVAGVPSALKDVGSRLSGEDRAVWEETLMKLKDKASENGNLIS</sequence>
<keyword evidence="5" id="KW-1185">Reference proteome</keyword>
<dbReference type="FunFam" id="3.40.50.10140:FF:000007">
    <property type="entry name" value="Disease resistance protein (TIR-NBS-LRR class)"/>
    <property type="match status" value="1"/>
</dbReference>
<evidence type="ECO:0000259" key="3">
    <source>
        <dbReference type="PROSITE" id="PS50104"/>
    </source>
</evidence>
<dbReference type="AlphaFoldDB" id="A0AAV2EHT4"/>
<dbReference type="GO" id="GO:0043531">
    <property type="term" value="F:ADP binding"/>
    <property type="evidence" value="ECO:0007669"/>
    <property type="project" value="InterPro"/>
</dbReference>
<evidence type="ECO:0000256" key="2">
    <source>
        <dbReference type="SAM" id="MobiDB-lite"/>
    </source>
</evidence>
<dbReference type="Gene3D" id="1.10.8.430">
    <property type="entry name" value="Helical domain of apoptotic protease-activating factors"/>
    <property type="match status" value="1"/>
</dbReference>
<dbReference type="Pfam" id="PF00931">
    <property type="entry name" value="NB-ARC"/>
    <property type="match status" value="1"/>
</dbReference>
<dbReference type="SUPFAM" id="SSF52540">
    <property type="entry name" value="P-loop containing nucleoside triphosphate hydrolases"/>
    <property type="match status" value="1"/>
</dbReference>
<dbReference type="InterPro" id="IPR042197">
    <property type="entry name" value="Apaf_helical"/>
</dbReference>
<dbReference type="PANTHER" id="PTHR11017:SF570">
    <property type="entry name" value="DISEASE RESISTANCE PROTEIN (TIR-NBS CLASS)-RELATED"/>
    <property type="match status" value="1"/>
</dbReference>
<dbReference type="InterPro" id="IPR044974">
    <property type="entry name" value="Disease_R_plants"/>
</dbReference>
<dbReference type="Gene3D" id="3.40.50.10140">
    <property type="entry name" value="Toll/interleukin-1 receptor homology (TIR) domain"/>
    <property type="match status" value="1"/>
</dbReference>
<dbReference type="InterPro" id="IPR027417">
    <property type="entry name" value="P-loop_NTPase"/>
</dbReference>
<feature type="domain" description="TIR" evidence="3">
    <location>
        <begin position="68"/>
        <end position="237"/>
    </location>
</feature>
<dbReference type="PROSITE" id="PS50104">
    <property type="entry name" value="TIR"/>
    <property type="match status" value="1"/>
</dbReference>
<reference evidence="4 5" key="1">
    <citation type="submission" date="2024-04" db="EMBL/GenBank/DDBJ databases">
        <authorList>
            <person name="Fracassetti M."/>
        </authorList>
    </citation>
    <scope>NUCLEOTIDE SEQUENCE [LARGE SCALE GENOMIC DNA]</scope>
</reference>
<dbReference type="EMBL" id="OZ034817">
    <property type="protein sequence ID" value="CAL1385533.1"/>
    <property type="molecule type" value="Genomic_DNA"/>
</dbReference>
<gene>
    <name evidence="4" type="ORF">LTRI10_LOCUS26662</name>
</gene>
<dbReference type="Gene3D" id="3.40.50.300">
    <property type="entry name" value="P-loop containing nucleotide triphosphate hydrolases"/>
    <property type="match status" value="1"/>
</dbReference>
<dbReference type="Proteomes" id="UP001497516">
    <property type="component" value="Chromosome 4"/>
</dbReference>
<feature type="region of interest" description="Disordered" evidence="2">
    <location>
        <begin position="30"/>
        <end position="64"/>
    </location>
</feature>
<proteinExistence type="predicted"/>
<evidence type="ECO:0000256" key="1">
    <source>
        <dbReference type="ARBA" id="ARBA00023027"/>
    </source>
</evidence>
<protein>
    <recommendedName>
        <fullName evidence="3">TIR domain-containing protein</fullName>
    </recommendedName>
</protein>
<dbReference type="SUPFAM" id="SSF52200">
    <property type="entry name" value="Toll/Interleukin receptor TIR domain"/>
    <property type="match status" value="1"/>
</dbReference>
<dbReference type="GO" id="GO:0007165">
    <property type="term" value="P:signal transduction"/>
    <property type="evidence" value="ECO:0007669"/>
    <property type="project" value="InterPro"/>
</dbReference>
<accession>A0AAV2EHT4</accession>
<dbReference type="Pfam" id="PF01582">
    <property type="entry name" value="TIR"/>
    <property type="match status" value="1"/>
</dbReference>
<dbReference type="InterPro" id="IPR000157">
    <property type="entry name" value="TIR_dom"/>
</dbReference>
<name>A0AAV2EHT4_9ROSI</name>
<dbReference type="GO" id="GO:0006952">
    <property type="term" value="P:defense response"/>
    <property type="evidence" value="ECO:0007669"/>
    <property type="project" value="InterPro"/>
</dbReference>
<dbReference type="InterPro" id="IPR035897">
    <property type="entry name" value="Toll_tir_struct_dom_sf"/>
</dbReference>
<dbReference type="InterPro" id="IPR002182">
    <property type="entry name" value="NB-ARC"/>
</dbReference>
<dbReference type="PRINTS" id="PR00364">
    <property type="entry name" value="DISEASERSIST"/>
</dbReference>